<sequence>MDKCVRADIINPKLDVPLIIKKIQSQRTSQTRAKTQKEYFPYIENYASSQIPTNKSFSIADGSLKFKGQWKNVYENHAHDSTLKHSDGKFTIRGMLSSERKDLQSMQCSFRSIKSKPSQDSVKRMKSFDSSWAKIIQKTNLILSEDKPKMQKIERSSKRRFFSYKMIKRSPSPFAAIDQKLDPPSVVSTSSKFHSKYPELAPKPNKSAETSTFEKYSDIDKPIISIETKFIPKKTIDVKMSTEFL</sequence>
<feature type="region of interest" description="Disordered" evidence="1">
    <location>
        <begin position="189"/>
        <end position="212"/>
    </location>
</feature>
<protein>
    <submittedName>
        <fullName evidence="2">Uncharacterized protein</fullName>
    </submittedName>
</protein>
<reference evidence="2" key="1">
    <citation type="submission" date="2021-09" db="EMBL/GenBank/DDBJ databases">
        <authorList>
            <consortium name="AG Swart"/>
            <person name="Singh M."/>
            <person name="Singh A."/>
            <person name="Seah K."/>
            <person name="Emmerich C."/>
        </authorList>
    </citation>
    <scope>NUCLEOTIDE SEQUENCE</scope>
    <source>
        <strain evidence="2">ATCC30299</strain>
    </source>
</reference>
<dbReference type="Proteomes" id="UP001162131">
    <property type="component" value="Unassembled WGS sequence"/>
</dbReference>
<dbReference type="EMBL" id="CAJZBQ010000002">
    <property type="protein sequence ID" value="CAG9310388.1"/>
    <property type="molecule type" value="Genomic_DNA"/>
</dbReference>
<keyword evidence="3" id="KW-1185">Reference proteome</keyword>
<proteinExistence type="predicted"/>
<evidence type="ECO:0000256" key="1">
    <source>
        <dbReference type="SAM" id="MobiDB-lite"/>
    </source>
</evidence>
<evidence type="ECO:0000313" key="3">
    <source>
        <dbReference type="Proteomes" id="UP001162131"/>
    </source>
</evidence>
<comment type="caution">
    <text evidence="2">The sequence shown here is derived from an EMBL/GenBank/DDBJ whole genome shotgun (WGS) entry which is preliminary data.</text>
</comment>
<organism evidence="2 3">
    <name type="scientific">Blepharisma stoltei</name>
    <dbReference type="NCBI Taxonomy" id="1481888"/>
    <lineage>
        <taxon>Eukaryota</taxon>
        <taxon>Sar</taxon>
        <taxon>Alveolata</taxon>
        <taxon>Ciliophora</taxon>
        <taxon>Postciliodesmatophora</taxon>
        <taxon>Heterotrichea</taxon>
        <taxon>Heterotrichida</taxon>
        <taxon>Blepharismidae</taxon>
        <taxon>Blepharisma</taxon>
    </lineage>
</organism>
<name>A0AAU9IQ13_9CILI</name>
<dbReference type="AlphaFoldDB" id="A0AAU9IQ13"/>
<gene>
    <name evidence="2" type="ORF">BSTOLATCC_MIC1239</name>
</gene>
<evidence type="ECO:0000313" key="2">
    <source>
        <dbReference type="EMBL" id="CAG9310388.1"/>
    </source>
</evidence>
<accession>A0AAU9IQ13</accession>